<dbReference type="AlphaFoldDB" id="A0A917A734"/>
<comment type="caution">
    <text evidence="8">The sequence shown here is derived from an EMBL/GenBank/DDBJ whole genome shotgun (WGS) entry which is preliminary data.</text>
</comment>
<comment type="similarity">
    <text evidence="6">Belongs to the binding-protein-dependent transport system permease family.</text>
</comment>
<dbReference type="PANTHER" id="PTHR30177:SF4">
    <property type="entry name" value="OSMOPROTECTANT IMPORT PERMEASE PROTEIN OSMW"/>
    <property type="match status" value="1"/>
</dbReference>
<dbReference type="InterPro" id="IPR000515">
    <property type="entry name" value="MetI-like"/>
</dbReference>
<dbReference type="Gene3D" id="1.10.3720.10">
    <property type="entry name" value="MetI-like"/>
    <property type="match status" value="1"/>
</dbReference>
<reference evidence="8" key="1">
    <citation type="journal article" date="2014" name="Int. J. Syst. Evol. Microbiol.">
        <title>Complete genome sequence of Corynebacterium casei LMG S-19264T (=DSM 44701T), isolated from a smear-ripened cheese.</title>
        <authorList>
            <consortium name="US DOE Joint Genome Institute (JGI-PGF)"/>
            <person name="Walter F."/>
            <person name="Albersmeier A."/>
            <person name="Kalinowski J."/>
            <person name="Ruckert C."/>
        </authorList>
    </citation>
    <scope>NUCLEOTIDE SEQUENCE</scope>
    <source>
        <strain evidence="8">CGMCC 1.15533</strain>
    </source>
</reference>
<dbReference type="PANTHER" id="PTHR30177">
    <property type="entry name" value="GLYCINE BETAINE/L-PROLINE TRANSPORT SYSTEM PERMEASE PROTEIN PROW"/>
    <property type="match status" value="1"/>
</dbReference>
<gene>
    <name evidence="8" type="ORF">GCM10011510_09330</name>
</gene>
<feature type="transmembrane region" description="Helical" evidence="6">
    <location>
        <begin position="153"/>
        <end position="173"/>
    </location>
</feature>
<protein>
    <submittedName>
        <fullName evidence="8">Glycine/betaine ABC transporter permease</fullName>
    </submittedName>
</protein>
<organism evidence="8 9">
    <name type="scientific">Streptococcus himalayensis</name>
    <dbReference type="NCBI Taxonomy" id="1888195"/>
    <lineage>
        <taxon>Bacteria</taxon>
        <taxon>Bacillati</taxon>
        <taxon>Bacillota</taxon>
        <taxon>Bacilli</taxon>
        <taxon>Lactobacillales</taxon>
        <taxon>Streptococcaceae</taxon>
        <taxon>Streptococcus</taxon>
    </lineage>
</organism>
<keyword evidence="9" id="KW-1185">Reference proteome</keyword>
<comment type="subcellular location">
    <subcellularLocation>
        <location evidence="6">Cell membrane</location>
        <topology evidence="6">Multi-pass membrane protein</topology>
    </subcellularLocation>
    <subcellularLocation>
        <location evidence="1">Membrane</location>
        <topology evidence="1">Multi-pass membrane protein</topology>
    </subcellularLocation>
</comment>
<dbReference type="GO" id="GO:0031460">
    <property type="term" value="P:glycine betaine transport"/>
    <property type="evidence" value="ECO:0007669"/>
    <property type="project" value="TreeGrafter"/>
</dbReference>
<evidence type="ECO:0000259" key="7">
    <source>
        <dbReference type="PROSITE" id="PS50928"/>
    </source>
</evidence>
<dbReference type="OrthoDB" id="9801163at2"/>
<keyword evidence="4 6" id="KW-1133">Transmembrane helix</keyword>
<dbReference type="GO" id="GO:0005886">
    <property type="term" value="C:plasma membrane"/>
    <property type="evidence" value="ECO:0007669"/>
    <property type="project" value="UniProtKB-SubCell"/>
</dbReference>
<reference evidence="8" key="2">
    <citation type="submission" date="2020-09" db="EMBL/GenBank/DDBJ databases">
        <authorList>
            <person name="Sun Q."/>
            <person name="Zhou Y."/>
        </authorList>
    </citation>
    <scope>NUCLEOTIDE SEQUENCE</scope>
    <source>
        <strain evidence="8">CGMCC 1.15533</strain>
    </source>
</reference>
<dbReference type="InterPro" id="IPR035906">
    <property type="entry name" value="MetI-like_sf"/>
</dbReference>
<feature type="transmembrane region" description="Helical" evidence="6">
    <location>
        <begin position="85"/>
        <end position="106"/>
    </location>
</feature>
<feature type="transmembrane region" description="Helical" evidence="6">
    <location>
        <begin position="126"/>
        <end position="147"/>
    </location>
</feature>
<feature type="domain" description="ABC transmembrane type-1" evidence="7">
    <location>
        <begin position="20"/>
        <end position="199"/>
    </location>
</feature>
<feature type="transmembrane region" description="Helical" evidence="6">
    <location>
        <begin position="58"/>
        <end position="79"/>
    </location>
</feature>
<name>A0A917A734_9STRE</name>
<evidence type="ECO:0000313" key="9">
    <source>
        <dbReference type="Proteomes" id="UP000660801"/>
    </source>
</evidence>
<dbReference type="SUPFAM" id="SSF161098">
    <property type="entry name" value="MetI-like"/>
    <property type="match status" value="1"/>
</dbReference>
<accession>A0A917A734</accession>
<dbReference type="InterPro" id="IPR051204">
    <property type="entry name" value="ABC_transp_perm/SBD"/>
</dbReference>
<dbReference type="Pfam" id="PF00528">
    <property type="entry name" value="BPD_transp_1"/>
    <property type="match status" value="1"/>
</dbReference>
<evidence type="ECO:0000256" key="4">
    <source>
        <dbReference type="ARBA" id="ARBA00022989"/>
    </source>
</evidence>
<evidence type="ECO:0000256" key="3">
    <source>
        <dbReference type="ARBA" id="ARBA00022692"/>
    </source>
</evidence>
<dbReference type="RefSeq" id="WP_068993094.1">
    <property type="nucleotide sequence ID" value="NZ_BMJN01000012.1"/>
</dbReference>
<proteinExistence type="inferred from homology"/>
<keyword evidence="2 6" id="KW-0813">Transport</keyword>
<feature type="transmembrane region" description="Helical" evidence="6">
    <location>
        <begin position="180"/>
        <end position="199"/>
    </location>
</feature>
<evidence type="ECO:0000313" key="8">
    <source>
        <dbReference type="EMBL" id="GGE30237.1"/>
    </source>
</evidence>
<evidence type="ECO:0000256" key="5">
    <source>
        <dbReference type="ARBA" id="ARBA00023136"/>
    </source>
</evidence>
<dbReference type="GO" id="GO:0055085">
    <property type="term" value="P:transmembrane transport"/>
    <property type="evidence" value="ECO:0007669"/>
    <property type="project" value="InterPro"/>
</dbReference>
<evidence type="ECO:0000256" key="2">
    <source>
        <dbReference type="ARBA" id="ARBA00022448"/>
    </source>
</evidence>
<feature type="transmembrane region" description="Helical" evidence="6">
    <location>
        <begin position="24"/>
        <end position="46"/>
    </location>
</feature>
<evidence type="ECO:0000256" key="6">
    <source>
        <dbReference type="RuleBase" id="RU363032"/>
    </source>
</evidence>
<dbReference type="PROSITE" id="PS50928">
    <property type="entry name" value="ABC_TM1"/>
    <property type="match status" value="1"/>
</dbReference>
<dbReference type="CDD" id="cd06261">
    <property type="entry name" value="TM_PBP2"/>
    <property type="match status" value="1"/>
</dbReference>
<dbReference type="EMBL" id="BMJN01000012">
    <property type="protein sequence ID" value="GGE30237.1"/>
    <property type="molecule type" value="Genomic_DNA"/>
</dbReference>
<keyword evidence="3 6" id="KW-0812">Transmembrane</keyword>
<keyword evidence="5 6" id="KW-0472">Membrane</keyword>
<sequence length="212" mass="23050">MWTSLVPYLQENWRQYLTYLWEHVWLSLLALIFSMVLGMSLGFLAYQKYKLRQLLTDLSSSLRVIPSLGVLFFLIPLMGVGQVPALTALVLLGLPPISFQTLVGLVQIPDSLREVGRGLGMSDRQVLLKVVFPLALPHVLTGIKLALVEIIASASLATYIGAGGLGTLIFTGLGLYRFDLLFLGGGSVAALSLIAMLILDGISHHLTKRSSS</sequence>
<evidence type="ECO:0000256" key="1">
    <source>
        <dbReference type="ARBA" id="ARBA00004141"/>
    </source>
</evidence>
<dbReference type="Proteomes" id="UP000660801">
    <property type="component" value="Unassembled WGS sequence"/>
</dbReference>